<dbReference type="Proteomes" id="UP001212997">
    <property type="component" value="Unassembled WGS sequence"/>
</dbReference>
<dbReference type="AlphaFoldDB" id="A0AAD5UVY2"/>
<gene>
    <name evidence="3" type="ORF">NLI96_g10125</name>
</gene>
<feature type="compositionally biased region" description="Basic residues" evidence="1">
    <location>
        <begin position="339"/>
        <end position="350"/>
    </location>
</feature>
<evidence type="ECO:0000313" key="3">
    <source>
        <dbReference type="EMBL" id="KAJ3477924.1"/>
    </source>
</evidence>
<feature type="domain" description="DUF6830" evidence="2">
    <location>
        <begin position="338"/>
        <end position="468"/>
    </location>
</feature>
<dbReference type="InterPro" id="IPR041078">
    <property type="entry name" value="Plavaka"/>
</dbReference>
<dbReference type="Pfam" id="PF18759">
    <property type="entry name" value="Plavaka"/>
    <property type="match status" value="1"/>
</dbReference>
<reference evidence="3" key="1">
    <citation type="submission" date="2022-07" db="EMBL/GenBank/DDBJ databases">
        <title>Genome Sequence of Physisporinus lineatus.</title>
        <authorList>
            <person name="Buettner E."/>
        </authorList>
    </citation>
    <scope>NUCLEOTIDE SEQUENCE</scope>
    <source>
        <strain evidence="3">VT162</strain>
    </source>
</reference>
<evidence type="ECO:0000259" key="2">
    <source>
        <dbReference type="Pfam" id="PF20722"/>
    </source>
</evidence>
<keyword evidence="4" id="KW-1185">Reference proteome</keyword>
<dbReference type="EMBL" id="JANAWD010000553">
    <property type="protein sequence ID" value="KAJ3477924.1"/>
    <property type="molecule type" value="Genomic_DNA"/>
</dbReference>
<evidence type="ECO:0000256" key="1">
    <source>
        <dbReference type="SAM" id="MobiDB-lite"/>
    </source>
</evidence>
<accession>A0AAD5UVY2</accession>
<comment type="caution">
    <text evidence="3">The sequence shown here is derived from an EMBL/GenBank/DDBJ whole genome shotgun (WGS) entry which is preliminary data.</text>
</comment>
<dbReference type="InterPro" id="IPR049233">
    <property type="entry name" value="DUF6830"/>
</dbReference>
<sequence length="576" mass="65940">MQNERGWMRDLDLSASENSDGRALYFLDVGFGSGRTGTVYGDKKDSTQGFVGTFKESICTPRTSELRIQLNRYRTDDLDWNWVSPDARIEGMTLTRRHGLNPIAEPFWKDLPYCNIHKSIGPDILHQGYQGVLKTLIQWLEKIVGESELDARFKRLPLMHGIRSFADGISGMSHITGGEHKNMCKQILGCIIGIAPNEAVRATVALLDFFYLAQYHTHTEDSLKAMEKALNEFHANKEIFVTTGARDVEGDHFNLPKLHFLEHYVYLIRRYGTTDNYNTEATERLHIDIVKDAFRATNHKDHTEQMVRWLSRREKVNVFDARVSWAVEQEAERFDQQNKKKKKKKRKTSFKTRVQLAERPSSRNVSLSTLSTDYGATQFTSALQTFIGTQQSASRSGYTARQSDTSIQLPFESVDVWHRVKFHSPSIQCTAPDTNDIADAFPARYKKGRRAIQHARFDTVFVNGGAAQKSGIRGLRVAQVRVIFKIPEEHRVSLFGQDSTPVGHLAYVEWFSIPKPQDRDQHSPIVKVDSMVRSCQLFPRFGPEADRAWFPENVLDLCSEFYINNFANHLTFQTIH</sequence>
<name>A0AAD5UVY2_9APHY</name>
<evidence type="ECO:0000313" key="4">
    <source>
        <dbReference type="Proteomes" id="UP001212997"/>
    </source>
</evidence>
<proteinExistence type="predicted"/>
<feature type="region of interest" description="Disordered" evidence="1">
    <location>
        <begin position="335"/>
        <end position="355"/>
    </location>
</feature>
<dbReference type="Pfam" id="PF20722">
    <property type="entry name" value="DUF6830"/>
    <property type="match status" value="1"/>
</dbReference>
<organism evidence="3 4">
    <name type="scientific">Meripilus lineatus</name>
    <dbReference type="NCBI Taxonomy" id="2056292"/>
    <lineage>
        <taxon>Eukaryota</taxon>
        <taxon>Fungi</taxon>
        <taxon>Dikarya</taxon>
        <taxon>Basidiomycota</taxon>
        <taxon>Agaricomycotina</taxon>
        <taxon>Agaricomycetes</taxon>
        <taxon>Polyporales</taxon>
        <taxon>Meripilaceae</taxon>
        <taxon>Meripilus</taxon>
    </lineage>
</organism>
<protein>
    <recommendedName>
        <fullName evidence="2">DUF6830 domain-containing protein</fullName>
    </recommendedName>
</protein>